<proteinExistence type="predicted"/>
<evidence type="ECO:0008006" key="3">
    <source>
        <dbReference type="Google" id="ProtNLM"/>
    </source>
</evidence>
<reference evidence="1" key="1">
    <citation type="journal article" date="2021" name="Mol. Ecol. Resour.">
        <title>Apolygus lucorum genome provides insights into omnivorousness and mesophyll feeding.</title>
        <authorList>
            <person name="Liu Y."/>
            <person name="Liu H."/>
            <person name="Wang H."/>
            <person name="Huang T."/>
            <person name="Liu B."/>
            <person name="Yang B."/>
            <person name="Yin L."/>
            <person name="Li B."/>
            <person name="Zhang Y."/>
            <person name="Zhang S."/>
            <person name="Jiang F."/>
            <person name="Zhang X."/>
            <person name="Ren Y."/>
            <person name="Wang B."/>
            <person name="Wang S."/>
            <person name="Lu Y."/>
            <person name="Wu K."/>
            <person name="Fan W."/>
            <person name="Wang G."/>
        </authorList>
    </citation>
    <scope>NUCLEOTIDE SEQUENCE</scope>
    <source>
        <strain evidence="1">12Hb</strain>
    </source>
</reference>
<protein>
    <recommendedName>
        <fullName evidence="3">Single domain-containing protein</fullName>
    </recommendedName>
</protein>
<gene>
    <name evidence="1" type="ORF">GE061_019440</name>
</gene>
<evidence type="ECO:0000313" key="1">
    <source>
        <dbReference type="EMBL" id="KAF6205271.1"/>
    </source>
</evidence>
<accession>A0A6A4JNE2</accession>
<keyword evidence="2" id="KW-1185">Reference proteome</keyword>
<comment type="caution">
    <text evidence="1">The sequence shown here is derived from an EMBL/GenBank/DDBJ whole genome shotgun (WGS) entry which is preliminary data.</text>
</comment>
<dbReference type="AlphaFoldDB" id="A0A6A4JNE2"/>
<evidence type="ECO:0000313" key="2">
    <source>
        <dbReference type="Proteomes" id="UP000466442"/>
    </source>
</evidence>
<dbReference type="EMBL" id="WIXP02000009">
    <property type="protein sequence ID" value="KAF6205271.1"/>
    <property type="molecule type" value="Genomic_DNA"/>
</dbReference>
<dbReference type="Proteomes" id="UP000466442">
    <property type="component" value="Linkage Group LG9"/>
</dbReference>
<organism evidence="1 2">
    <name type="scientific">Apolygus lucorum</name>
    <name type="common">Small green plant bug</name>
    <name type="synonym">Lygocoris lucorum</name>
    <dbReference type="NCBI Taxonomy" id="248454"/>
    <lineage>
        <taxon>Eukaryota</taxon>
        <taxon>Metazoa</taxon>
        <taxon>Ecdysozoa</taxon>
        <taxon>Arthropoda</taxon>
        <taxon>Hexapoda</taxon>
        <taxon>Insecta</taxon>
        <taxon>Pterygota</taxon>
        <taxon>Neoptera</taxon>
        <taxon>Paraneoptera</taxon>
        <taxon>Hemiptera</taxon>
        <taxon>Heteroptera</taxon>
        <taxon>Panheteroptera</taxon>
        <taxon>Cimicomorpha</taxon>
        <taxon>Miridae</taxon>
        <taxon>Mirini</taxon>
        <taxon>Apolygus</taxon>
    </lineage>
</organism>
<name>A0A6A4JNE2_APOLU</name>
<sequence>MHTWLILASLFGVAFTKAVKPDNHTEGFCDYFGIKIRVGEKYQPPGKCRLEVCEEATYKQGQFHQASSSVICPTSFVKINKDRTNLPPKSTVDKSSLPYPRCCKVEYIFPEHHKVKGVESKEASQSSVSSSSGE</sequence>
<dbReference type="OrthoDB" id="6761907at2759"/>